<evidence type="ECO:0000313" key="9">
    <source>
        <dbReference type="Proteomes" id="UP000249890"/>
    </source>
</evidence>
<keyword evidence="9" id="KW-1185">Reference proteome</keyword>
<evidence type="ECO:0000256" key="4">
    <source>
        <dbReference type="ARBA" id="ARBA00022801"/>
    </source>
</evidence>
<gene>
    <name evidence="8" type="ORF">B9T62_20625</name>
</gene>
<name>A0A2Z2KTV4_9BACL</name>
<dbReference type="Pfam" id="PF00135">
    <property type="entry name" value="COesterase"/>
    <property type="match status" value="1"/>
</dbReference>
<dbReference type="PROSITE" id="PS00122">
    <property type="entry name" value="CARBOXYLESTERASE_B_1"/>
    <property type="match status" value="1"/>
</dbReference>
<evidence type="ECO:0000313" key="8">
    <source>
        <dbReference type="EMBL" id="ASA22998.1"/>
    </source>
</evidence>
<feature type="domain" description="Carboxylesterase type B" evidence="7">
    <location>
        <begin position="6"/>
        <end position="472"/>
    </location>
</feature>
<protein>
    <recommendedName>
        <fullName evidence="6">Carboxylic ester hydrolase</fullName>
        <ecNumber evidence="6">3.1.1.-</ecNumber>
    </recommendedName>
</protein>
<dbReference type="InterPro" id="IPR034660">
    <property type="entry name" value="DinB/YfiT-like"/>
</dbReference>
<dbReference type="RefSeq" id="WP_087916996.1">
    <property type="nucleotide sequence ID" value="NZ_CP021780.1"/>
</dbReference>
<evidence type="ECO:0000256" key="1">
    <source>
        <dbReference type="ARBA" id="ARBA00005964"/>
    </source>
</evidence>
<dbReference type="SUPFAM" id="SSF53474">
    <property type="entry name" value="alpha/beta-Hydrolases"/>
    <property type="match status" value="1"/>
</dbReference>
<evidence type="ECO:0000256" key="5">
    <source>
        <dbReference type="PIRSR" id="PIRSR607837-1"/>
    </source>
</evidence>
<feature type="binding site" evidence="5">
    <location>
        <position position="627"/>
    </location>
    <ligand>
        <name>a divalent metal cation</name>
        <dbReference type="ChEBI" id="CHEBI:60240"/>
    </ligand>
</feature>
<keyword evidence="3 5" id="KW-0479">Metal-binding</keyword>
<dbReference type="GO" id="GO:0004104">
    <property type="term" value="F:cholinesterase activity"/>
    <property type="evidence" value="ECO:0007669"/>
    <property type="project" value="InterPro"/>
</dbReference>
<evidence type="ECO:0000256" key="3">
    <source>
        <dbReference type="ARBA" id="ARBA00022723"/>
    </source>
</evidence>
<dbReference type="EMBL" id="CP021780">
    <property type="protein sequence ID" value="ASA22998.1"/>
    <property type="molecule type" value="Genomic_DNA"/>
</dbReference>
<dbReference type="InterPro" id="IPR019826">
    <property type="entry name" value="Carboxylesterase_B_AS"/>
</dbReference>
<evidence type="ECO:0000259" key="7">
    <source>
        <dbReference type="Pfam" id="PF00135"/>
    </source>
</evidence>
<evidence type="ECO:0000256" key="2">
    <source>
        <dbReference type="ARBA" id="ARBA00008635"/>
    </source>
</evidence>
<dbReference type="InterPro" id="IPR002018">
    <property type="entry name" value="CarbesteraseB"/>
</dbReference>
<feature type="binding site" evidence="5">
    <location>
        <position position="541"/>
    </location>
    <ligand>
        <name>a divalent metal cation</name>
        <dbReference type="ChEBI" id="CHEBI:60240"/>
    </ligand>
</feature>
<dbReference type="EC" id="3.1.1.-" evidence="6"/>
<dbReference type="SUPFAM" id="SSF109854">
    <property type="entry name" value="DinB/YfiT-like putative metalloenzymes"/>
    <property type="match status" value="1"/>
</dbReference>
<organism evidence="8 9">
    <name type="scientific">Paenibacillus donghaensis</name>
    <dbReference type="NCBI Taxonomy" id="414771"/>
    <lineage>
        <taxon>Bacteria</taxon>
        <taxon>Bacillati</taxon>
        <taxon>Bacillota</taxon>
        <taxon>Bacilli</taxon>
        <taxon>Bacillales</taxon>
        <taxon>Paenibacillaceae</taxon>
        <taxon>Paenibacillus</taxon>
    </lineage>
</organism>
<dbReference type="InterPro" id="IPR029058">
    <property type="entry name" value="AB_hydrolase_fold"/>
</dbReference>
<dbReference type="InterPro" id="IPR050309">
    <property type="entry name" value="Type-B_Carboxylest/Lipase"/>
</dbReference>
<dbReference type="Gene3D" id="1.20.120.450">
    <property type="entry name" value="dinb family like domain"/>
    <property type="match status" value="1"/>
</dbReference>
<keyword evidence="4 6" id="KW-0378">Hydrolase</keyword>
<feature type="binding site" evidence="5">
    <location>
        <position position="623"/>
    </location>
    <ligand>
        <name>a divalent metal cation</name>
        <dbReference type="ChEBI" id="CHEBI:60240"/>
    </ligand>
</feature>
<dbReference type="GO" id="GO:0046872">
    <property type="term" value="F:metal ion binding"/>
    <property type="evidence" value="ECO:0007669"/>
    <property type="project" value="UniProtKB-KW"/>
</dbReference>
<dbReference type="PANTHER" id="PTHR11559">
    <property type="entry name" value="CARBOXYLESTERASE"/>
    <property type="match status" value="1"/>
</dbReference>
<comment type="similarity">
    <text evidence="2">Belongs to the DinB family.</text>
</comment>
<dbReference type="AlphaFoldDB" id="A0A2Z2KTV4"/>
<sequence length="655" mass="70607">MPGIIAATAYGKLQGRQESGVNVWRGIPFAAAPVGSLRFHAPRPPESWSGVRDAYDFGPVSHQPADSRGTRFGGAKPLHSEDCLYLNVWAAAEGAADRPVMVWIHGGTFVTGAGSQPMFDGSSLAVRGDVIVVTINYRLGPFGFLHLSPLGEGLCSNQGLLDQIAALEWVQGNIAAFGGDPQRVTVFGESAGSMSIAALLAMPAAKGLFSGAIMQSGAAQTLPAKQGAEVAGALLEELGLQADTAAAELPKLTAEQIIDAAERMVYKLSGDSLSMFFQPVIDPDTLPVEPAEAVRNGAARGIPLLIGTNRHEGNLFFREGTTAADFEQSLKALEMLMGTGSLAEIARHYPASWEGQAEILTDLYFWNSSVALAESQQAYAPVWMYRFDMAVPGHPLLSKAVHGAEIVYVFNNLALLPLLGITVTPAMTRVAEAMQAAWISFARRSDPATAGQPWPAYDHRHRATLVFDEQLRVVFDPDTEKRKRLSGWSDGPADEAGQPQQPLCDYQLRLAAHAHWANTEILRALQGTGGTSAKLTTLFGHLLSAERVWLERLNHRDSSAIAIWPVSSLAECEALLKANYAGYQQYLSALSDSRLPDIVSYQNSKGIAYSSSVADILSHVALHGSYHRGQISTYLRLEGQEPVNTDFINYARLED</sequence>
<dbReference type="OrthoDB" id="9775851at2"/>
<dbReference type="PRINTS" id="PR00878">
    <property type="entry name" value="CHOLNESTRASE"/>
</dbReference>
<reference evidence="8 9" key="1">
    <citation type="submission" date="2017-06" db="EMBL/GenBank/DDBJ databases">
        <title>Complete genome sequence of Paenibacillus donghaensis KCTC 13049T isolated from East Sea sediment, South Korea.</title>
        <authorList>
            <person name="Jung B.K."/>
            <person name="Hong S.-J."/>
            <person name="Shin J.-H."/>
        </authorList>
    </citation>
    <scope>NUCLEOTIDE SEQUENCE [LARGE SCALE GENOMIC DNA]</scope>
    <source>
        <strain evidence="8 9">KCTC 13049</strain>
    </source>
</reference>
<accession>A0A2Z2KTV4</accession>
<dbReference type="Pfam" id="PF05163">
    <property type="entry name" value="DinB"/>
    <property type="match status" value="1"/>
</dbReference>
<dbReference type="Gene3D" id="3.40.50.1820">
    <property type="entry name" value="alpha/beta hydrolase"/>
    <property type="match status" value="1"/>
</dbReference>
<dbReference type="InterPro" id="IPR007837">
    <property type="entry name" value="DinB"/>
</dbReference>
<proteinExistence type="inferred from homology"/>
<comment type="similarity">
    <text evidence="1 6">Belongs to the type-B carboxylesterase/lipase family.</text>
</comment>
<evidence type="ECO:0000256" key="6">
    <source>
        <dbReference type="RuleBase" id="RU361235"/>
    </source>
</evidence>
<dbReference type="InterPro" id="IPR000997">
    <property type="entry name" value="Cholinesterase"/>
</dbReference>
<dbReference type="KEGG" id="pdh:B9T62_20625"/>
<dbReference type="Proteomes" id="UP000249890">
    <property type="component" value="Chromosome"/>
</dbReference>